<evidence type="ECO:0000256" key="1">
    <source>
        <dbReference type="SAM" id="MobiDB-lite"/>
    </source>
</evidence>
<dbReference type="PANTHER" id="PTHR14030:SF26">
    <property type="entry name" value="MITOTIC CHECKPOINT SERINE_THREONINE-PROTEIN KINASE BUB1"/>
    <property type="match status" value="1"/>
</dbReference>
<dbReference type="Pfam" id="PF08311">
    <property type="entry name" value="Mad3_BUB1_I"/>
    <property type="match status" value="1"/>
</dbReference>
<protein>
    <recommendedName>
        <fullName evidence="2">BUB1 N-terminal domain-containing protein</fullName>
    </recommendedName>
</protein>
<dbReference type="InterPro" id="IPR013212">
    <property type="entry name" value="Mad3/Bub1_I"/>
</dbReference>
<feature type="compositionally biased region" description="Polar residues" evidence="1">
    <location>
        <begin position="153"/>
        <end position="181"/>
    </location>
</feature>
<dbReference type="PANTHER" id="PTHR14030">
    <property type="entry name" value="MITOTIC CHECKPOINT SERINE/THREONINE-PROTEIN KINASE BUB1"/>
    <property type="match status" value="1"/>
</dbReference>
<dbReference type="SMART" id="SM00777">
    <property type="entry name" value="Mad3_BUB1_I"/>
    <property type="match status" value="1"/>
</dbReference>
<gene>
    <name evidence="3" type="ORF">OYC64_022064</name>
</gene>
<feature type="domain" description="BUB1 N-terminal" evidence="2">
    <location>
        <begin position="10"/>
        <end position="161"/>
    </location>
</feature>
<dbReference type="Gene3D" id="1.25.40.430">
    <property type="match status" value="1"/>
</dbReference>
<comment type="caution">
    <text evidence="3">The sequence shown here is derived from an EMBL/GenBank/DDBJ whole genome shotgun (WGS) entry which is preliminary data.</text>
</comment>
<dbReference type="Proteomes" id="UP001619887">
    <property type="component" value="Unassembled WGS sequence"/>
</dbReference>
<evidence type="ECO:0000313" key="4">
    <source>
        <dbReference type="Proteomes" id="UP001619887"/>
    </source>
</evidence>
<evidence type="ECO:0000259" key="2">
    <source>
        <dbReference type="PROSITE" id="PS51489"/>
    </source>
</evidence>
<dbReference type="InterPro" id="IPR015661">
    <property type="entry name" value="Bub1/Mad3"/>
</dbReference>
<feature type="region of interest" description="Disordered" evidence="1">
    <location>
        <begin position="148"/>
        <end position="181"/>
    </location>
</feature>
<dbReference type="EMBL" id="JBIYXZ010000068">
    <property type="protein sequence ID" value="KAL3067734.1"/>
    <property type="molecule type" value="Genomic_DNA"/>
</dbReference>
<keyword evidence="4" id="KW-1185">Reference proteome</keyword>
<evidence type="ECO:0000313" key="3">
    <source>
        <dbReference type="EMBL" id="KAL3067734.1"/>
    </source>
</evidence>
<dbReference type="AlphaFoldDB" id="A0ABD2HMW8"/>
<dbReference type="PROSITE" id="PS51489">
    <property type="entry name" value="BUB1_N"/>
    <property type="match status" value="1"/>
</dbReference>
<reference evidence="3 4" key="2">
    <citation type="journal article" date="2024" name="G3 (Bethesda)">
        <title>The genome of the cryopelagic Antarctic bald notothen, Trematomus borchgrevinki.</title>
        <authorList>
            <person name="Rayamajhi N."/>
            <person name="Rivera-Colon A.G."/>
            <person name="Minhas B.F."/>
            <person name="Cheng C.C."/>
            <person name="Catchen J.M."/>
        </authorList>
    </citation>
    <scope>NUCLEOTIDE SEQUENCE [LARGE SCALE GENOMIC DNA]</scope>
    <source>
        <strain evidence="3">AGRC-2024</strain>
    </source>
</reference>
<reference evidence="3 4" key="1">
    <citation type="journal article" date="2022" name="G3 (Bethesda)">
        <title>Evaluating Illumina-, Nanopore-, and PacBio-based genome assembly strategies with the bald notothen, Trematomus borchgrevinki.</title>
        <authorList>
            <person name="Rayamajhi N."/>
            <person name="Cheng C.C."/>
            <person name="Catchen J.M."/>
        </authorList>
    </citation>
    <scope>NUCLEOTIDE SEQUENCE [LARGE SCALE GENOMIC DNA]</scope>
    <source>
        <strain evidence="3">AGRC-2024</strain>
    </source>
</reference>
<name>A0ABD2HMW8_PAGBO</name>
<organism evidence="3 4">
    <name type="scientific">Pagothenia borchgrevinki</name>
    <name type="common">Bald rockcod</name>
    <name type="synonym">Trematomus borchgrevinki</name>
    <dbReference type="NCBI Taxonomy" id="8213"/>
    <lineage>
        <taxon>Eukaryota</taxon>
        <taxon>Metazoa</taxon>
        <taxon>Chordata</taxon>
        <taxon>Craniata</taxon>
        <taxon>Vertebrata</taxon>
        <taxon>Euteleostomi</taxon>
        <taxon>Actinopterygii</taxon>
        <taxon>Neopterygii</taxon>
        <taxon>Teleostei</taxon>
        <taxon>Neoteleostei</taxon>
        <taxon>Acanthomorphata</taxon>
        <taxon>Eupercaria</taxon>
        <taxon>Perciformes</taxon>
        <taxon>Notothenioidei</taxon>
        <taxon>Nototheniidae</taxon>
        <taxon>Pagothenia</taxon>
    </lineage>
</organism>
<proteinExistence type="predicted"/>
<accession>A0ABD2HMW8</accession>
<sequence>MDPHSHIELFEKSMSLYTGDDPLDSWSSFMVYLEFQEASSELPQALDLLVKEFLNVEKYANDVRYVNYCIRCASFYPDPVAVYNHVYSKGVGRRTAALYVSWAKQFEQSGKIEQAEDVFQKALENQAHPGETVLNEHRQFQIRNHIQAPVSAPSRTPLQNSNLTNQMSSQREPAAQHKSSGVQMVSQYNTEDLKCEGSELCFEEVRARKYFEKIRAKNKPRRSERGVR</sequence>